<accession>A0A511DM82</accession>
<dbReference type="Proteomes" id="UP000321685">
    <property type="component" value="Unassembled WGS sequence"/>
</dbReference>
<dbReference type="OrthoDB" id="3574604at2"/>
<feature type="transmembrane region" description="Helical" evidence="1">
    <location>
        <begin position="49"/>
        <end position="68"/>
    </location>
</feature>
<dbReference type="AlphaFoldDB" id="A0A511DM82"/>
<dbReference type="EMBL" id="BJVJ01000052">
    <property type="protein sequence ID" value="GEL25363.1"/>
    <property type="molecule type" value="Genomic_DNA"/>
</dbReference>
<name>A0A511DM82_9PSEU</name>
<protein>
    <submittedName>
        <fullName evidence="2">Uncharacterized protein</fullName>
    </submittedName>
</protein>
<reference evidence="2 3" key="1">
    <citation type="submission" date="2019-07" db="EMBL/GenBank/DDBJ databases">
        <title>Whole genome shotgun sequence of Pseudonocardia sulfidoxydans NBRC 16205.</title>
        <authorList>
            <person name="Hosoyama A."/>
            <person name="Uohara A."/>
            <person name="Ohji S."/>
            <person name="Ichikawa N."/>
        </authorList>
    </citation>
    <scope>NUCLEOTIDE SEQUENCE [LARGE SCALE GENOMIC DNA]</scope>
    <source>
        <strain evidence="2 3">NBRC 16205</strain>
    </source>
</reference>
<proteinExistence type="predicted"/>
<sequence length="226" mass="24374">MERPAAGRHPLQTLVRTRRGFVVFDPRIVEGTHYSIDDHGALVHDRVPAGATLGVVVAAGAAGALFLGDGWWKLAWLVAGLLVGAVLAALLLAIVDLVDSPERRYRKLTGSRRFSRNVTDTTDPSTWQLCVLGSRVADSRAWRTGLIDPDRLLGPLLWSAVSGDDSGETVRDTLTELADVATELDATGPVPGRRRPSTVTGQDDTLDPVVVLRARADALRDRLRCA</sequence>
<keyword evidence="1" id="KW-0812">Transmembrane</keyword>
<comment type="caution">
    <text evidence="2">The sequence shown here is derived from an EMBL/GenBank/DDBJ whole genome shotgun (WGS) entry which is preliminary data.</text>
</comment>
<organism evidence="2 3">
    <name type="scientific">Pseudonocardia sulfidoxydans NBRC 16205</name>
    <dbReference type="NCBI Taxonomy" id="1223511"/>
    <lineage>
        <taxon>Bacteria</taxon>
        <taxon>Bacillati</taxon>
        <taxon>Actinomycetota</taxon>
        <taxon>Actinomycetes</taxon>
        <taxon>Pseudonocardiales</taxon>
        <taxon>Pseudonocardiaceae</taxon>
        <taxon>Pseudonocardia</taxon>
    </lineage>
</organism>
<keyword evidence="1" id="KW-0472">Membrane</keyword>
<gene>
    <name evidence="2" type="ORF">PSU4_43170</name>
</gene>
<feature type="transmembrane region" description="Helical" evidence="1">
    <location>
        <begin position="74"/>
        <end position="98"/>
    </location>
</feature>
<dbReference type="RefSeq" id="WP_147111428.1">
    <property type="nucleotide sequence ID" value="NZ_BJVJ01000052.1"/>
</dbReference>
<evidence type="ECO:0000313" key="2">
    <source>
        <dbReference type="EMBL" id="GEL25363.1"/>
    </source>
</evidence>
<keyword evidence="3" id="KW-1185">Reference proteome</keyword>
<keyword evidence="1" id="KW-1133">Transmembrane helix</keyword>
<evidence type="ECO:0000256" key="1">
    <source>
        <dbReference type="SAM" id="Phobius"/>
    </source>
</evidence>
<evidence type="ECO:0000313" key="3">
    <source>
        <dbReference type="Proteomes" id="UP000321685"/>
    </source>
</evidence>